<reference evidence="1 2" key="2">
    <citation type="submission" date="2018-11" db="EMBL/GenBank/DDBJ databases">
        <authorList>
            <consortium name="Pathogen Informatics"/>
        </authorList>
    </citation>
    <scope>NUCLEOTIDE SEQUENCE [LARGE SCALE GENOMIC DNA]</scope>
    <source>
        <strain evidence="1 2">MHpl1</strain>
    </source>
</reference>
<protein>
    <submittedName>
        <fullName evidence="3">SRCR domain-containing protein</fullName>
    </submittedName>
</protein>
<sequence length="71" mass="7712">MAAGVIYVVGGLCEESVECVDPEGANPVWHYVAPLNQERCVTGCSVAVVARFIYAVCVRDGNNVIERYCVF</sequence>
<proteinExistence type="predicted"/>
<dbReference type="SUPFAM" id="SSF117281">
    <property type="entry name" value="Kelch motif"/>
    <property type="match status" value="1"/>
</dbReference>
<gene>
    <name evidence="1" type="ORF">HPLM_LOCUS19696</name>
</gene>
<keyword evidence="2" id="KW-1185">Reference proteome</keyword>
<dbReference type="OrthoDB" id="45365at2759"/>
<dbReference type="STRING" id="6290.A0A0N4X5R2"/>
<dbReference type="InterPro" id="IPR015915">
    <property type="entry name" value="Kelch-typ_b-propeller"/>
</dbReference>
<accession>A0A0N4X5R2</accession>
<dbReference type="Proteomes" id="UP000268014">
    <property type="component" value="Unassembled WGS sequence"/>
</dbReference>
<evidence type="ECO:0000313" key="1">
    <source>
        <dbReference type="EMBL" id="VDO78756.1"/>
    </source>
</evidence>
<reference evidence="3" key="1">
    <citation type="submission" date="2017-02" db="UniProtKB">
        <authorList>
            <consortium name="WormBaseParasite"/>
        </authorList>
    </citation>
    <scope>IDENTIFICATION</scope>
</reference>
<evidence type="ECO:0000313" key="3">
    <source>
        <dbReference type="WBParaSite" id="HPLM_0001970401-mRNA-1"/>
    </source>
</evidence>
<name>A0A0N4X5R2_HAEPC</name>
<dbReference type="Gene3D" id="2.120.10.80">
    <property type="entry name" value="Kelch-type beta propeller"/>
    <property type="match status" value="1"/>
</dbReference>
<dbReference type="WBParaSite" id="HPLM_0001970401-mRNA-1">
    <property type="protein sequence ID" value="HPLM_0001970401-mRNA-1"/>
    <property type="gene ID" value="HPLM_0001970401"/>
</dbReference>
<dbReference type="EMBL" id="UZAF01021515">
    <property type="protein sequence ID" value="VDO78756.1"/>
    <property type="molecule type" value="Genomic_DNA"/>
</dbReference>
<evidence type="ECO:0000313" key="2">
    <source>
        <dbReference type="Proteomes" id="UP000268014"/>
    </source>
</evidence>
<dbReference type="AlphaFoldDB" id="A0A0N4X5R2"/>
<organism evidence="3">
    <name type="scientific">Haemonchus placei</name>
    <name type="common">Barber's pole worm</name>
    <dbReference type="NCBI Taxonomy" id="6290"/>
    <lineage>
        <taxon>Eukaryota</taxon>
        <taxon>Metazoa</taxon>
        <taxon>Ecdysozoa</taxon>
        <taxon>Nematoda</taxon>
        <taxon>Chromadorea</taxon>
        <taxon>Rhabditida</taxon>
        <taxon>Rhabditina</taxon>
        <taxon>Rhabditomorpha</taxon>
        <taxon>Strongyloidea</taxon>
        <taxon>Trichostrongylidae</taxon>
        <taxon>Haemonchus</taxon>
    </lineage>
</organism>